<dbReference type="Pfam" id="PF13704">
    <property type="entry name" value="Glyco_tranf_2_4"/>
    <property type="match status" value="1"/>
</dbReference>
<name>A0A8J3G853_9BACT</name>
<dbReference type="EMBL" id="BMXF01000001">
    <property type="protein sequence ID" value="GHB62916.1"/>
    <property type="molecule type" value="Genomic_DNA"/>
</dbReference>
<dbReference type="Proteomes" id="UP000598271">
    <property type="component" value="Unassembled WGS sequence"/>
</dbReference>
<proteinExistence type="predicted"/>
<evidence type="ECO:0000313" key="2">
    <source>
        <dbReference type="Proteomes" id="UP000598271"/>
    </source>
</evidence>
<gene>
    <name evidence="1" type="ORF">GCM10007390_15940</name>
</gene>
<comment type="caution">
    <text evidence="1">The sequence shown here is derived from an EMBL/GenBank/DDBJ whole genome shotgun (WGS) entry which is preliminary data.</text>
</comment>
<accession>A0A8J3G853</accession>
<evidence type="ECO:0000313" key="1">
    <source>
        <dbReference type="EMBL" id="GHB62916.1"/>
    </source>
</evidence>
<dbReference type="AlphaFoldDB" id="A0A8J3G853"/>
<protein>
    <recommendedName>
        <fullName evidence="3">Glycosyltransferase</fullName>
    </recommendedName>
</protein>
<keyword evidence="2" id="KW-1185">Reference proteome</keyword>
<dbReference type="RefSeq" id="WP_189563778.1">
    <property type="nucleotide sequence ID" value="NZ_BMXF01000001.1"/>
</dbReference>
<reference evidence="1 2" key="1">
    <citation type="journal article" date="2014" name="Int. J. Syst. Evol. Microbiol.">
        <title>Complete genome sequence of Corynebacterium casei LMG S-19264T (=DSM 44701T), isolated from a smear-ripened cheese.</title>
        <authorList>
            <consortium name="US DOE Joint Genome Institute (JGI-PGF)"/>
            <person name="Walter F."/>
            <person name="Albersmeier A."/>
            <person name="Kalinowski J."/>
            <person name="Ruckert C."/>
        </authorList>
    </citation>
    <scope>NUCLEOTIDE SEQUENCE [LARGE SCALE GENOMIC DNA]</scope>
    <source>
        <strain evidence="1 2">KCTC 12866</strain>
    </source>
</reference>
<dbReference type="SUPFAM" id="SSF53448">
    <property type="entry name" value="Nucleotide-diphospho-sugar transferases"/>
    <property type="match status" value="1"/>
</dbReference>
<sequence length="343" mass="41046">MNEVNMINNIPIIVLTPIKNEDWILDTFLRITSLLADYIIIIDQNSDDNSYAILNKYPKVIYLKNLKEDYNEYYRQNILIEKARSIIEGKKILLALDADEIIPLSCIESPEWNYISQLDEGTRLLFKKPDVLPGGETYLNYSNYFLIGYMDDGMPHAGQKFHSPRVPPGRNEYNVESISFLHLAMIRKSEYQSRQRLYSILENINKSSTLRIRYRKYSRTFQKIRYSNFLKNIPENYISDYEKIGFFIKKIRSTEQNNYNKRILFEFKKFGTKMFWMEDIWYVDYSSINADLGNIYREDIKYPPLILSILREFFIITYSWVVKIKILIIKSRFRLKSIYYFNS</sequence>
<dbReference type="Gene3D" id="3.90.550.10">
    <property type="entry name" value="Spore Coat Polysaccharide Biosynthesis Protein SpsA, Chain A"/>
    <property type="match status" value="1"/>
</dbReference>
<organism evidence="1 2">
    <name type="scientific">Persicitalea jodogahamensis</name>
    <dbReference type="NCBI Taxonomy" id="402147"/>
    <lineage>
        <taxon>Bacteria</taxon>
        <taxon>Pseudomonadati</taxon>
        <taxon>Bacteroidota</taxon>
        <taxon>Cytophagia</taxon>
        <taxon>Cytophagales</taxon>
        <taxon>Spirosomataceae</taxon>
        <taxon>Persicitalea</taxon>
    </lineage>
</organism>
<evidence type="ECO:0008006" key="3">
    <source>
        <dbReference type="Google" id="ProtNLM"/>
    </source>
</evidence>
<dbReference type="InterPro" id="IPR029044">
    <property type="entry name" value="Nucleotide-diphossugar_trans"/>
</dbReference>